<dbReference type="Pfam" id="PF22725">
    <property type="entry name" value="GFO_IDH_MocA_C3"/>
    <property type="match status" value="1"/>
</dbReference>
<dbReference type="AlphaFoldDB" id="A0A2T0U2X5"/>
<feature type="domain" description="GFO/IDH/MocA-like oxidoreductase" evidence="2">
    <location>
        <begin position="130"/>
        <end position="249"/>
    </location>
</feature>
<feature type="domain" description="Gfo/Idh/MocA-like oxidoreductase N-terminal" evidence="1">
    <location>
        <begin position="9"/>
        <end position="121"/>
    </location>
</feature>
<dbReference type="PANTHER" id="PTHR43708:SF7">
    <property type="entry name" value="OXIDOREDUCTASE"/>
    <property type="match status" value="1"/>
</dbReference>
<evidence type="ECO:0000313" key="3">
    <source>
        <dbReference type="EMBL" id="PRY52256.1"/>
    </source>
</evidence>
<comment type="caution">
    <text evidence="3">The sequence shown here is derived from an EMBL/GenBank/DDBJ whole genome shotgun (WGS) entry which is preliminary data.</text>
</comment>
<accession>A0A2T0U2X5</accession>
<dbReference type="EMBL" id="PVTH01000006">
    <property type="protein sequence ID" value="PRY52256.1"/>
    <property type="molecule type" value="Genomic_DNA"/>
</dbReference>
<evidence type="ECO:0000313" key="4">
    <source>
        <dbReference type="Proteomes" id="UP000238034"/>
    </source>
</evidence>
<dbReference type="Proteomes" id="UP000238034">
    <property type="component" value="Unassembled WGS sequence"/>
</dbReference>
<proteinExistence type="predicted"/>
<sequence length="341" mass="38258">MKKPIITGILSYGMSGRVFHAPFIHTSSDFELKAVTERSTKVIHERYPGVVSYDSIDELLQDTQIELVIVNTPNNTHYEYARKALLAGKHVLVEKPFAASSSEAQELFTLGRERNLKVLVYQNRRWDSDFLSLKAALDSGKLGEPIEVHFRFDRYRSEISKKAFKELPLPASGLTFDLGPHLLDQVISIWGKPASFVKTTGIFRPESKVDDYMHVHLRYEQGLNVFVTANLLTASPLPSFVVHGTKGSFIKSRADVQEDQLQAGVTPDSPEYGIEPDGNEGILVTINESGERSTEHITALKGNYNRLFAAVYEAIRDDVPYPISEEDIMAQMQILEAKESN</sequence>
<dbReference type="InterPro" id="IPR000683">
    <property type="entry name" value="Gfo/Idh/MocA-like_OxRdtase_N"/>
</dbReference>
<keyword evidence="4" id="KW-1185">Reference proteome</keyword>
<dbReference type="PANTHER" id="PTHR43708">
    <property type="entry name" value="CONSERVED EXPRESSED OXIDOREDUCTASE (EUROFUNG)"/>
    <property type="match status" value="1"/>
</dbReference>
<dbReference type="SUPFAM" id="SSF51735">
    <property type="entry name" value="NAD(P)-binding Rossmann-fold domains"/>
    <property type="match status" value="1"/>
</dbReference>
<reference evidence="3 4" key="1">
    <citation type="submission" date="2018-03" db="EMBL/GenBank/DDBJ databases">
        <title>Genomic Encyclopedia of Type Strains, Phase III (KMG-III): the genomes of soil and plant-associated and newly described type strains.</title>
        <authorList>
            <person name="Whitman W."/>
        </authorList>
    </citation>
    <scope>NUCLEOTIDE SEQUENCE [LARGE SCALE GENOMIC DNA]</scope>
    <source>
        <strain evidence="3 4">CGMCC 1.9313</strain>
    </source>
</reference>
<dbReference type="RefSeq" id="WP_106293300.1">
    <property type="nucleotide sequence ID" value="NZ_PVTH01000006.1"/>
</dbReference>
<name>A0A2T0U2X5_9SPHI</name>
<dbReference type="SUPFAM" id="SSF55347">
    <property type="entry name" value="Glyceraldehyde-3-phosphate dehydrogenase-like, C-terminal domain"/>
    <property type="match status" value="1"/>
</dbReference>
<dbReference type="GO" id="GO:0000166">
    <property type="term" value="F:nucleotide binding"/>
    <property type="evidence" value="ECO:0007669"/>
    <property type="project" value="InterPro"/>
</dbReference>
<dbReference type="InterPro" id="IPR055170">
    <property type="entry name" value="GFO_IDH_MocA-like_dom"/>
</dbReference>
<protein>
    <submittedName>
        <fullName evidence="3">Putative dehydrogenase</fullName>
    </submittedName>
</protein>
<evidence type="ECO:0000259" key="2">
    <source>
        <dbReference type="Pfam" id="PF22725"/>
    </source>
</evidence>
<dbReference type="OrthoDB" id="9815825at2"/>
<dbReference type="Gene3D" id="3.40.50.720">
    <property type="entry name" value="NAD(P)-binding Rossmann-like Domain"/>
    <property type="match status" value="1"/>
</dbReference>
<dbReference type="InterPro" id="IPR051317">
    <property type="entry name" value="Gfo/Idh/MocA_oxidoreduct"/>
</dbReference>
<dbReference type="InterPro" id="IPR036291">
    <property type="entry name" value="NAD(P)-bd_dom_sf"/>
</dbReference>
<evidence type="ECO:0000259" key="1">
    <source>
        <dbReference type="Pfam" id="PF01408"/>
    </source>
</evidence>
<organism evidence="3 4">
    <name type="scientific">Arcticibacter pallidicorallinus</name>
    <dbReference type="NCBI Taxonomy" id="1259464"/>
    <lineage>
        <taxon>Bacteria</taxon>
        <taxon>Pseudomonadati</taxon>
        <taxon>Bacteroidota</taxon>
        <taxon>Sphingobacteriia</taxon>
        <taxon>Sphingobacteriales</taxon>
        <taxon>Sphingobacteriaceae</taxon>
        <taxon>Arcticibacter</taxon>
    </lineage>
</organism>
<gene>
    <name evidence="3" type="ORF">B0I27_10614</name>
</gene>
<dbReference type="Pfam" id="PF01408">
    <property type="entry name" value="GFO_IDH_MocA"/>
    <property type="match status" value="1"/>
</dbReference>
<dbReference type="Gene3D" id="3.30.360.10">
    <property type="entry name" value="Dihydrodipicolinate Reductase, domain 2"/>
    <property type="match status" value="1"/>
</dbReference>